<gene>
    <name evidence="9" type="ORF">SELMODRAFT_432161</name>
</gene>
<dbReference type="GO" id="GO:0048544">
    <property type="term" value="P:recognition of pollen"/>
    <property type="evidence" value="ECO:0007669"/>
    <property type="project" value="InterPro"/>
</dbReference>
<keyword evidence="4" id="KW-1133">Transmembrane helix</keyword>
<evidence type="ECO:0000256" key="4">
    <source>
        <dbReference type="ARBA" id="ARBA00022989"/>
    </source>
</evidence>
<dbReference type="Pfam" id="PF00954">
    <property type="entry name" value="S_locus_glycop"/>
    <property type="match status" value="1"/>
</dbReference>
<proteinExistence type="predicted"/>
<dbReference type="InParanoid" id="D8TF61"/>
<keyword evidence="6" id="KW-1015">Disulfide bond</keyword>
<keyword evidence="2" id="KW-0812">Transmembrane</keyword>
<evidence type="ECO:0000256" key="7">
    <source>
        <dbReference type="SAM" id="MobiDB-lite"/>
    </source>
</evidence>
<evidence type="ECO:0000256" key="5">
    <source>
        <dbReference type="ARBA" id="ARBA00023136"/>
    </source>
</evidence>
<dbReference type="InterPro" id="IPR000858">
    <property type="entry name" value="S_locus_glycoprot_dom"/>
</dbReference>
<keyword evidence="10" id="KW-1185">Reference proteome</keyword>
<keyword evidence="5" id="KW-0472">Membrane</keyword>
<organism evidence="10">
    <name type="scientific">Selaginella moellendorffii</name>
    <name type="common">Spikemoss</name>
    <dbReference type="NCBI Taxonomy" id="88036"/>
    <lineage>
        <taxon>Eukaryota</taxon>
        <taxon>Viridiplantae</taxon>
        <taxon>Streptophyta</taxon>
        <taxon>Embryophyta</taxon>
        <taxon>Tracheophyta</taxon>
        <taxon>Lycopodiopsida</taxon>
        <taxon>Selaginellales</taxon>
        <taxon>Selaginellaceae</taxon>
        <taxon>Selaginella</taxon>
    </lineage>
</organism>
<dbReference type="GO" id="GO:0016020">
    <property type="term" value="C:membrane"/>
    <property type="evidence" value="ECO:0007669"/>
    <property type="project" value="UniProtKB-SubCell"/>
</dbReference>
<dbReference type="EMBL" id="GL377761">
    <property type="protein sequence ID" value="EFJ04701.1"/>
    <property type="molecule type" value="Genomic_DNA"/>
</dbReference>
<protein>
    <recommendedName>
        <fullName evidence="8">S-locus glycoprotein domain-containing protein</fullName>
    </recommendedName>
</protein>
<dbReference type="PANTHER" id="PTHR47974:SF9">
    <property type="entry name" value="RECEPTOR-LIKE SERINE_THREONINE-PROTEIN KINASE"/>
    <property type="match status" value="1"/>
</dbReference>
<accession>D8TF61</accession>
<dbReference type="KEGG" id="smo:SELMODRAFT_432161"/>
<dbReference type="AlphaFoldDB" id="D8TF61"/>
<evidence type="ECO:0000256" key="3">
    <source>
        <dbReference type="ARBA" id="ARBA00022729"/>
    </source>
</evidence>
<comment type="subcellular location">
    <subcellularLocation>
        <location evidence="1">Membrane</location>
        <topology evidence="1">Single-pass membrane protein</topology>
    </subcellularLocation>
</comment>
<feature type="domain" description="S-locus glycoprotein" evidence="8">
    <location>
        <begin position="8"/>
        <end position="80"/>
    </location>
</feature>
<evidence type="ECO:0000256" key="1">
    <source>
        <dbReference type="ARBA" id="ARBA00004167"/>
    </source>
</evidence>
<feature type="region of interest" description="Disordered" evidence="7">
    <location>
        <begin position="285"/>
        <end position="308"/>
    </location>
</feature>
<evidence type="ECO:0000313" key="10">
    <source>
        <dbReference type="Proteomes" id="UP000001514"/>
    </source>
</evidence>
<keyword evidence="3" id="KW-0732">Signal</keyword>
<dbReference type="PANTHER" id="PTHR47974">
    <property type="entry name" value="OS07G0415500 PROTEIN"/>
    <property type="match status" value="1"/>
</dbReference>
<feature type="compositionally biased region" description="Polar residues" evidence="7">
    <location>
        <begin position="285"/>
        <end position="294"/>
    </location>
</feature>
<name>D8TF61_SELML</name>
<evidence type="ECO:0000256" key="6">
    <source>
        <dbReference type="ARBA" id="ARBA00023157"/>
    </source>
</evidence>
<evidence type="ECO:0000259" key="8">
    <source>
        <dbReference type="Pfam" id="PF00954"/>
    </source>
</evidence>
<evidence type="ECO:0000256" key="2">
    <source>
        <dbReference type="ARBA" id="ARBA00022692"/>
    </source>
</evidence>
<dbReference type="HOGENOM" id="CLU_807527_0_0_1"/>
<dbReference type="Gramene" id="EFJ04701">
    <property type="protein sequence ID" value="EFJ04701"/>
    <property type="gene ID" value="SELMODRAFT_432161"/>
</dbReference>
<evidence type="ECO:0000313" key="9">
    <source>
        <dbReference type="EMBL" id="EFJ04701.1"/>
    </source>
</evidence>
<sequence length="344" mass="38345">MSSQDYALDYDDANVLRRVTLDDNGNLRIYSFSPKNKSGSWSIVWQAIMLECDIFGTCGPFTLCTYRPTKTCSCPPGFHRVDPNNESKGCDYDIPLGACQNSPISVKLVHVNRADYYFNDYNFDLTVKSLEELGREAIQGRGEHDWKSTPCQLGPPPRLLCQGRLPPPRLRVHAKRFSRPPPLGLVLIRRLARDLLNLGDTTLNCAGDCQGIDIPPREVWRAHHPLRYQATKRAAGRELRPKALMELGSGDKECENAPLPPPGEWYFPIYAFHKYMTSELESIANPNPASSAQDRTVVHPPGSRIQASDEPCGAEILEGKAEAPAPDAGENDLARMILGMRFNP</sequence>
<reference evidence="9 10" key="1">
    <citation type="journal article" date="2011" name="Science">
        <title>The Selaginella genome identifies genetic changes associated with the evolution of vascular plants.</title>
        <authorList>
            <person name="Banks J.A."/>
            <person name="Nishiyama T."/>
            <person name="Hasebe M."/>
            <person name="Bowman J.L."/>
            <person name="Gribskov M."/>
            <person name="dePamphilis C."/>
            <person name="Albert V.A."/>
            <person name="Aono N."/>
            <person name="Aoyama T."/>
            <person name="Ambrose B.A."/>
            <person name="Ashton N.W."/>
            <person name="Axtell M.J."/>
            <person name="Barker E."/>
            <person name="Barker M.S."/>
            <person name="Bennetzen J.L."/>
            <person name="Bonawitz N.D."/>
            <person name="Chapple C."/>
            <person name="Cheng C."/>
            <person name="Correa L.G."/>
            <person name="Dacre M."/>
            <person name="DeBarry J."/>
            <person name="Dreyer I."/>
            <person name="Elias M."/>
            <person name="Engstrom E.M."/>
            <person name="Estelle M."/>
            <person name="Feng L."/>
            <person name="Finet C."/>
            <person name="Floyd S.K."/>
            <person name="Frommer W.B."/>
            <person name="Fujita T."/>
            <person name="Gramzow L."/>
            <person name="Gutensohn M."/>
            <person name="Harholt J."/>
            <person name="Hattori M."/>
            <person name="Heyl A."/>
            <person name="Hirai T."/>
            <person name="Hiwatashi Y."/>
            <person name="Ishikawa M."/>
            <person name="Iwata M."/>
            <person name="Karol K.G."/>
            <person name="Koehler B."/>
            <person name="Kolukisaoglu U."/>
            <person name="Kubo M."/>
            <person name="Kurata T."/>
            <person name="Lalonde S."/>
            <person name="Li K."/>
            <person name="Li Y."/>
            <person name="Litt A."/>
            <person name="Lyons E."/>
            <person name="Manning G."/>
            <person name="Maruyama T."/>
            <person name="Michael T.P."/>
            <person name="Mikami K."/>
            <person name="Miyazaki S."/>
            <person name="Morinaga S."/>
            <person name="Murata T."/>
            <person name="Mueller-Roeber B."/>
            <person name="Nelson D.R."/>
            <person name="Obara M."/>
            <person name="Oguri Y."/>
            <person name="Olmstead R.G."/>
            <person name="Onodera N."/>
            <person name="Petersen B.L."/>
            <person name="Pils B."/>
            <person name="Prigge M."/>
            <person name="Rensing S.A."/>
            <person name="Riano-Pachon D.M."/>
            <person name="Roberts A.W."/>
            <person name="Sato Y."/>
            <person name="Scheller H.V."/>
            <person name="Schulz B."/>
            <person name="Schulz C."/>
            <person name="Shakirov E.V."/>
            <person name="Shibagaki N."/>
            <person name="Shinohara N."/>
            <person name="Shippen D.E."/>
            <person name="Soerensen I."/>
            <person name="Sotooka R."/>
            <person name="Sugimoto N."/>
            <person name="Sugita M."/>
            <person name="Sumikawa N."/>
            <person name="Tanurdzic M."/>
            <person name="Theissen G."/>
            <person name="Ulvskov P."/>
            <person name="Wakazuki S."/>
            <person name="Weng J.K."/>
            <person name="Willats W.W."/>
            <person name="Wipf D."/>
            <person name="Wolf P.G."/>
            <person name="Yang L."/>
            <person name="Zimmer A.D."/>
            <person name="Zhu Q."/>
            <person name="Mitros T."/>
            <person name="Hellsten U."/>
            <person name="Loque D."/>
            <person name="Otillar R."/>
            <person name="Salamov A."/>
            <person name="Schmutz J."/>
            <person name="Shapiro H."/>
            <person name="Lindquist E."/>
            <person name="Lucas S."/>
            <person name="Rokhsar D."/>
            <person name="Grigoriev I.V."/>
        </authorList>
    </citation>
    <scope>NUCLEOTIDE SEQUENCE [LARGE SCALE GENOMIC DNA]</scope>
</reference>
<dbReference type="Proteomes" id="UP000001514">
    <property type="component" value="Unassembled WGS sequence"/>
</dbReference>